<dbReference type="AlphaFoldDB" id="A0A9D4US88"/>
<keyword evidence="3" id="KW-1185">Reference proteome</keyword>
<dbReference type="OrthoDB" id="414698at2759"/>
<name>A0A9D4US88_ADICA</name>
<protein>
    <recommendedName>
        <fullName evidence="1">Serine hydrolase domain-containing protein</fullName>
    </recommendedName>
</protein>
<proteinExistence type="predicted"/>
<dbReference type="InterPro" id="IPR029058">
    <property type="entry name" value="AB_hydrolase_fold"/>
</dbReference>
<dbReference type="EMBL" id="JABFUD020000011">
    <property type="protein sequence ID" value="KAI5073140.1"/>
    <property type="molecule type" value="Genomic_DNA"/>
</dbReference>
<sequence>MDGCSRKLRVLCFHGFRTSAAIFEKQIRRWDSSILELLDLTFLDGPYVASGKSEVEAIFPGPYFEWFQFNKDYSEFSNLEECKETISNYMLEHGPFDGLMGFSQGGVLAAAFAGLQQKGLALQLHPSLRFIILVAGTGFNNEQLMHECYSELVVCPSVHIIGDQDYLRKVNEELLLKFKDPVVVRHQGKHTVPRLGEEQTKLVREFLLHIQASAVSTITTTERVIGLCFSHPQFHVFHVESLLSW</sequence>
<feature type="domain" description="Serine hydrolase" evidence="1">
    <location>
        <begin position="5"/>
        <end position="200"/>
    </location>
</feature>
<dbReference type="SUPFAM" id="SSF53474">
    <property type="entry name" value="alpha/beta-Hydrolases"/>
    <property type="match status" value="1"/>
</dbReference>
<accession>A0A9D4US88</accession>
<evidence type="ECO:0000313" key="3">
    <source>
        <dbReference type="Proteomes" id="UP000886520"/>
    </source>
</evidence>
<reference evidence="2" key="1">
    <citation type="submission" date="2021-01" db="EMBL/GenBank/DDBJ databases">
        <title>Adiantum capillus-veneris genome.</title>
        <authorList>
            <person name="Fang Y."/>
            <person name="Liao Q."/>
        </authorList>
    </citation>
    <scope>NUCLEOTIDE SEQUENCE</scope>
    <source>
        <strain evidence="2">H3</strain>
        <tissue evidence="2">Leaf</tissue>
    </source>
</reference>
<organism evidence="2 3">
    <name type="scientific">Adiantum capillus-veneris</name>
    <name type="common">Maidenhair fern</name>
    <dbReference type="NCBI Taxonomy" id="13818"/>
    <lineage>
        <taxon>Eukaryota</taxon>
        <taxon>Viridiplantae</taxon>
        <taxon>Streptophyta</taxon>
        <taxon>Embryophyta</taxon>
        <taxon>Tracheophyta</taxon>
        <taxon>Polypodiopsida</taxon>
        <taxon>Polypodiidae</taxon>
        <taxon>Polypodiales</taxon>
        <taxon>Pteridineae</taxon>
        <taxon>Pteridaceae</taxon>
        <taxon>Vittarioideae</taxon>
        <taxon>Adiantum</taxon>
    </lineage>
</organism>
<dbReference type="Gene3D" id="3.40.50.1820">
    <property type="entry name" value="alpha/beta hydrolase"/>
    <property type="match status" value="1"/>
</dbReference>
<dbReference type="Proteomes" id="UP000886520">
    <property type="component" value="Chromosome 11"/>
</dbReference>
<dbReference type="PANTHER" id="PTHR22778">
    <property type="entry name" value="OVARIAN CANCER GENE-2 PROTEIN-RELATED"/>
    <property type="match status" value="1"/>
</dbReference>
<dbReference type="Pfam" id="PF03959">
    <property type="entry name" value="FSH1"/>
    <property type="match status" value="1"/>
</dbReference>
<evidence type="ECO:0000313" key="2">
    <source>
        <dbReference type="EMBL" id="KAI5073140.1"/>
    </source>
</evidence>
<comment type="caution">
    <text evidence="2">The sequence shown here is derived from an EMBL/GenBank/DDBJ whole genome shotgun (WGS) entry which is preliminary data.</text>
</comment>
<evidence type="ECO:0000259" key="1">
    <source>
        <dbReference type="Pfam" id="PF03959"/>
    </source>
</evidence>
<gene>
    <name evidence="2" type="ORF">GOP47_0011153</name>
</gene>
<dbReference type="PANTHER" id="PTHR22778:SF51">
    <property type="entry name" value="DIHYDROFOLATE REDUCTASE"/>
    <property type="match status" value="1"/>
</dbReference>
<dbReference type="InterPro" id="IPR005645">
    <property type="entry name" value="FSH-like_dom"/>
</dbReference>